<feature type="domain" description="Glycosyl transferase family 1" evidence="1">
    <location>
        <begin position="173"/>
        <end position="335"/>
    </location>
</feature>
<protein>
    <submittedName>
        <fullName evidence="3">Glycosyltransferase family 4 protein</fullName>
    </submittedName>
</protein>
<organism evidence="3 4">
    <name type="scientific">Eiseniibacteriota bacterium</name>
    <dbReference type="NCBI Taxonomy" id="2212470"/>
    <lineage>
        <taxon>Bacteria</taxon>
        <taxon>Candidatus Eiseniibacteriota</taxon>
    </lineage>
</organism>
<evidence type="ECO:0000313" key="4">
    <source>
        <dbReference type="Proteomes" id="UP000317691"/>
    </source>
</evidence>
<dbReference type="InterPro" id="IPR001296">
    <property type="entry name" value="Glyco_trans_1"/>
</dbReference>
<dbReference type="Pfam" id="PF13439">
    <property type="entry name" value="Glyco_transf_4"/>
    <property type="match status" value="1"/>
</dbReference>
<dbReference type="Pfam" id="PF00534">
    <property type="entry name" value="Glycos_transf_1"/>
    <property type="match status" value="1"/>
</dbReference>
<sequence>MRVAIFSDHTGGVYVYSQRLTKQLVELGAQVEFITHPPTGNLGSERLASLKHDGATIRPVPRHPKEVSKKQMLQLYQAYLDANADIIIPNYRTISFAACAKLPRKKASRIIGICHDHTPTMYKYLTYYEPIMDGFICPATVSYEHLKKVLPHRRRDIRLIPHGIPGAGDSPPKFDGGEIRLIYHGRLEEDQKSVSSLIALAETLAKGDVDFRLILVGDGPDQQTYRDRVAERGLGERVVFLGHLEGADLENALQGAHVAVLTSRHEGFCLSLAEAMAVGLPAIAFDCGGGINDYLVHGETGFVLPWGDLGGMRERVEWLARNPAEWQRLSRNARSRMSEGFSVKEFGEKSRQFMAELLERGERRGWPRLGRSLFFSDSRLSSLRRRIFSRDRASKIEEPN</sequence>
<reference evidence="3 4" key="1">
    <citation type="journal article" date="2019" name="Nat. Microbiol.">
        <title>Mediterranean grassland soil C-N compound turnover is dependent on rainfall and depth, and is mediated by genomically divergent microorganisms.</title>
        <authorList>
            <person name="Diamond S."/>
            <person name="Andeer P.F."/>
            <person name="Li Z."/>
            <person name="Crits-Christoph A."/>
            <person name="Burstein D."/>
            <person name="Anantharaman K."/>
            <person name="Lane K.R."/>
            <person name="Thomas B.C."/>
            <person name="Pan C."/>
            <person name="Northen T.R."/>
            <person name="Banfield J.F."/>
        </authorList>
    </citation>
    <scope>NUCLEOTIDE SEQUENCE [LARGE SCALE GENOMIC DNA]</scope>
    <source>
        <strain evidence="3">WS_9</strain>
    </source>
</reference>
<dbReference type="PANTHER" id="PTHR45947">
    <property type="entry name" value="SULFOQUINOVOSYL TRANSFERASE SQD2"/>
    <property type="match status" value="1"/>
</dbReference>
<dbReference type="InterPro" id="IPR050194">
    <property type="entry name" value="Glycosyltransferase_grp1"/>
</dbReference>
<dbReference type="PANTHER" id="PTHR45947:SF3">
    <property type="entry name" value="SULFOQUINOVOSYL TRANSFERASE SQD2"/>
    <property type="match status" value="1"/>
</dbReference>
<dbReference type="EMBL" id="VBOZ01000015">
    <property type="protein sequence ID" value="TMQ65031.1"/>
    <property type="molecule type" value="Genomic_DNA"/>
</dbReference>
<comment type="caution">
    <text evidence="3">The sequence shown here is derived from an EMBL/GenBank/DDBJ whole genome shotgun (WGS) entry which is preliminary data.</text>
</comment>
<accession>A0A538TN30</accession>
<keyword evidence="3" id="KW-0808">Transferase</keyword>
<dbReference type="Gene3D" id="3.40.50.2000">
    <property type="entry name" value="Glycogen Phosphorylase B"/>
    <property type="match status" value="2"/>
</dbReference>
<gene>
    <name evidence="3" type="ORF">E6K79_05920</name>
</gene>
<dbReference type="SUPFAM" id="SSF53756">
    <property type="entry name" value="UDP-Glycosyltransferase/glycogen phosphorylase"/>
    <property type="match status" value="1"/>
</dbReference>
<dbReference type="GO" id="GO:0016757">
    <property type="term" value="F:glycosyltransferase activity"/>
    <property type="evidence" value="ECO:0007669"/>
    <property type="project" value="InterPro"/>
</dbReference>
<feature type="domain" description="Glycosyltransferase subfamily 4-like N-terminal" evidence="2">
    <location>
        <begin position="11"/>
        <end position="164"/>
    </location>
</feature>
<name>A0A538TN30_UNCEI</name>
<proteinExistence type="predicted"/>
<dbReference type="Proteomes" id="UP000317691">
    <property type="component" value="Unassembled WGS sequence"/>
</dbReference>
<dbReference type="AlphaFoldDB" id="A0A538TN30"/>
<evidence type="ECO:0000313" key="3">
    <source>
        <dbReference type="EMBL" id="TMQ65031.1"/>
    </source>
</evidence>
<dbReference type="CDD" id="cd03801">
    <property type="entry name" value="GT4_PimA-like"/>
    <property type="match status" value="1"/>
</dbReference>
<dbReference type="InterPro" id="IPR028098">
    <property type="entry name" value="Glyco_trans_4-like_N"/>
</dbReference>
<evidence type="ECO:0000259" key="1">
    <source>
        <dbReference type="Pfam" id="PF00534"/>
    </source>
</evidence>
<evidence type="ECO:0000259" key="2">
    <source>
        <dbReference type="Pfam" id="PF13439"/>
    </source>
</evidence>